<evidence type="ECO:0000256" key="2">
    <source>
        <dbReference type="SAM" id="MobiDB-lite"/>
    </source>
</evidence>
<dbReference type="Proteomes" id="UP001234178">
    <property type="component" value="Unassembled WGS sequence"/>
</dbReference>
<organism evidence="3 4">
    <name type="scientific">Daphnia magna</name>
    <dbReference type="NCBI Taxonomy" id="35525"/>
    <lineage>
        <taxon>Eukaryota</taxon>
        <taxon>Metazoa</taxon>
        <taxon>Ecdysozoa</taxon>
        <taxon>Arthropoda</taxon>
        <taxon>Crustacea</taxon>
        <taxon>Branchiopoda</taxon>
        <taxon>Diplostraca</taxon>
        <taxon>Cladocera</taxon>
        <taxon>Anomopoda</taxon>
        <taxon>Daphniidae</taxon>
        <taxon>Daphnia</taxon>
    </lineage>
</organism>
<feature type="region of interest" description="Disordered" evidence="2">
    <location>
        <begin position="141"/>
        <end position="160"/>
    </location>
</feature>
<comment type="caution">
    <text evidence="3">The sequence shown here is derived from an EMBL/GenBank/DDBJ whole genome shotgun (WGS) entry which is preliminary data.</text>
</comment>
<protein>
    <submittedName>
        <fullName evidence="3">Uncharacterized protein</fullName>
    </submittedName>
</protein>
<feature type="coiled-coil region" evidence="1">
    <location>
        <begin position="101"/>
        <end position="136"/>
    </location>
</feature>
<keyword evidence="4" id="KW-1185">Reference proteome</keyword>
<keyword evidence="1" id="KW-0175">Coiled coil</keyword>
<proteinExistence type="predicted"/>
<accession>A0ABR0B6Y4</accession>
<evidence type="ECO:0000313" key="4">
    <source>
        <dbReference type="Proteomes" id="UP001234178"/>
    </source>
</evidence>
<sequence>MYLMAEQSQKAVYNFFQNLLDTDVRSYTLWKELEKTLPKGVFRKLRLPEPFPEQRKPDSKRPKPYSRPAPEPQDAMPLLSPEEKKLLEELTHTRTTQAAVIAAAQASAQEAERKAKNILEASLIRKEREKLRLREEALATAAKKKTVQTPPEPQPVPSKQRPTLLEKINLEIKAQTIPKPLPIEVRSVASTPRRRYSRIVPAEKINKRLARKFAGHGLDTSSEEEEEILKSPVSA</sequence>
<reference evidence="3 4" key="1">
    <citation type="journal article" date="2023" name="Nucleic Acids Res.">
        <title>The hologenome of Daphnia magna reveals possible DNA methylation and microbiome-mediated evolution of the host genome.</title>
        <authorList>
            <person name="Chaturvedi A."/>
            <person name="Li X."/>
            <person name="Dhandapani V."/>
            <person name="Marshall H."/>
            <person name="Kissane S."/>
            <person name="Cuenca-Cambronero M."/>
            <person name="Asole G."/>
            <person name="Calvet F."/>
            <person name="Ruiz-Romero M."/>
            <person name="Marangio P."/>
            <person name="Guigo R."/>
            <person name="Rago D."/>
            <person name="Mirbahai L."/>
            <person name="Eastwood N."/>
            <person name="Colbourne J.K."/>
            <person name="Zhou J."/>
            <person name="Mallon E."/>
            <person name="Orsini L."/>
        </authorList>
    </citation>
    <scope>NUCLEOTIDE SEQUENCE [LARGE SCALE GENOMIC DNA]</scope>
    <source>
        <strain evidence="3">LRV0_1</strain>
    </source>
</reference>
<gene>
    <name evidence="3" type="ORF">OUZ56_029477</name>
</gene>
<evidence type="ECO:0000313" key="3">
    <source>
        <dbReference type="EMBL" id="KAK4037444.1"/>
    </source>
</evidence>
<feature type="region of interest" description="Disordered" evidence="2">
    <location>
        <begin position="48"/>
        <end position="85"/>
    </location>
</feature>
<dbReference type="EMBL" id="JAOYFB010000040">
    <property type="protein sequence ID" value="KAK4037444.1"/>
    <property type="molecule type" value="Genomic_DNA"/>
</dbReference>
<feature type="compositionally biased region" description="Basic and acidic residues" evidence="2">
    <location>
        <begin position="52"/>
        <end position="61"/>
    </location>
</feature>
<evidence type="ECO:0000256" key="1">
    <source>
        <dbReference type="SAM" id="Coils"/>
    </source>
</evidence>
<name>A0ABR0B6Y4_9CRUS</name>
<feature type="region of interest" description="Disordered" evidence="2">
    <location>
        <begin position="215"/>
        <end position="235"/>
    </location>
</feature>